<dbReference type="InterPro" id="IPR002525">
    <property type="entry name" value="Transp_IS110-like_N"/>
</dbReference>
<evidence type="ECO:0000313" key="2">
    <source>
        <dbReference type="EMBL" id="OLO83936.1"/>
    </source>
</evidence>
<dbReference type="Proteomes" id="UP000186781">
    <property type="component" value="Unassembled WGS sequence"/>
</dbReference>
<evidence type="ECO:0000313" key="3">
    <source>
        <dbReference type="Proteomes" id="UP000186781"/>
    </source>
</evidence>
<organism evidence="2 3">
    <name type="scientific">Actinomyces naeslundii</name>
    <dbReference type="NCBI Taxonomy" id="1655"/>
    <lineage>
        <taxon>Bacteria</taxon>
        <taxon>Bacillati</taxon>
        <taxon>Actinomycetota</taxon>
        <taxon>Actinomycetes</taxon>
        <taxon>Actinomycetales</taxon>
        <taxon>Actinomycetaceae</taxon>
        <taxon>Actinomyces</taxon>
    </lineage>
</organism>
<sequence length="116" mass="12428">MGARVGPPPAGPDSLEREAAQRWISGTSTSSSVPSIGKSEHWAIALSRDGRKIFDKDLPNDETRLRALYDKLADHGNLLVVVISRLPASIGTLAVNQDMGITMDYLPGLSMGRIAT</sequence>
<evidence type="ECO:0000259" key="1">
    <source>
        <dbReference type="Pfam" id="PF01548"/>
    </source>
</evidence>
<dbReference type="RefSeq" id="WP_218638246.1">
    <property type="nucleotide sequence ID" value="NZ_JAPWCK010000003.1"/>
</dbReference>
<gene>
    <name evidence="2" type="ORF">BKH13_05965</name>
</gene>
<dbReference type="EMBL" id="MSKX01000016">
    <property type="protein sequence ID" value="OLO83936.1"/>
    <property type="molecule type" value="Genomic_DNA"/>
</dbReference>
<comment type="caution">
    <text evidence="2">The sequence shown here is derived from an EMBL/GenBank/DDBJ whole genome shotgun (WGS) entry which is preliminary data.</text>
</comment>
<name>A0ABX3EZW4_ACTNA</name>
<keyword evidence="3" id="KW-1185">Reference proteome</keyword>
<dbReference type="Pfam" id="PF01548">
    <property type="entry name" value="DEDD_Tnp_IS110"/>
    <property type="match status" value="1"/>
</dbReference>
<feature type="domain" description="Transposase IS110-like N-terminal" evidence="1">
    <location>
        <begin position="36"/>
        <end position="114"/>
    </location>
</feature>
<proteinExistence type="predicted"/>
<reference evidence="2 3" key="1">
    <citation type="submission" date="2016-12" db="EMBL/GenBank/DDBJ databases">
        <title>Genomic comparison of strains in the 'Actinomyces naeslundii' group.</title>
        <authorList>
            <person name="Mughal S.R."/>
            <person name="Do T."/>
            <person name="Gilbert S.C."/>
            <person name="Witherden E.A."/>
            <person name="Didelot X."/>
            <person name="Beighton D."/>
        </authorList>
    </citation>
    <scope>NUCLEOTIDE SEQUENCE [LARGE SCALE GENOMIC DNA]</scope>
    <source>
        <strain evidence="2 3">WE6B-3</strain>
    </source>
</reference>
<accession>A0ABX3EZW4</accession>
<protein>
    <recommendedName>
        <fullName evidence="1">Transposase IS110-like N-terminal domain-containing protein</fullName>
    </recommendedName>
</protein>